<dbReference type="AlphaFoldDB" id="A0AAV3QMA1"/>
<sequence length="362" mass="41400">MAHINLDTKAIQDDMMLTGKRYIKFLKSGAFLEENPEWPFDVVKMHDIMHDFALHLSGYEFLTLVNSDNSDISHQTSKSFSYLGSKKARHLFVRGTIKPTSFSNVGKLPTCHVKRVPQNVILDLIKQLKVVKALYLSDCNLEELPEDIGKLIHLRTLDLSANQKLRPIPETIGELYNLQFLFLEDLGYFFNPSLLPETLGKLINLQELKEFPVVIGKSKLGGERFLPNWLTSLSYLKELRLFDNEGSLSTPSLGKLPSLEKLYIEYFPVLKYIGRGFIGLEDNTTNKQVSVIFPKLLLLELSNCGMLEEWEDIKAEDEDTIIVMSKLKCLRIIRCDNLKVLPHRLIRKATSLEELTFPDGEL</sequence>
<dbReference type="InterPro" id="IPR055414">
    <property type="entry name" value="LRR_R13L4/SHOC2-like"/>
</dbReference>
<proteinExistence type="predicted"/>
<reference evidence="4 5" key="1">
    <citation type="submission" date="2024-01" db="EMBL/GenBank/DDBJ databases">
        <title>The complete chloroplast genome sequence of Lithospermum erythrorhizon: insights into the phylogenetic relationship among Boraginaceae species and the maternal lineages of purple gromwells.</title>
        <authorList>
            <person name="Okada T."/>
            <person name="Watanabe K."/>
        </authorList>
    </citation>
    <scope>NUCLEOTIDE SEQUENCE [LARGE SCALE GENOMIC DNA]</scope>
</reference>
<keyword evidence="2" id="KW-0611">Plant defense</keyword>
<dbReference type="InterPro" id="IPR032675">
    <property type="entry name" value="LRR_dom_sf"/>
</dbReference>
<accession>A0AAV3QMA1</accession>
<dbReference type="Proteomes" id="UP001454036">
    <property type="component" value="Unassembled WGS sequence"/>
</dbReference>
<dbReference type="PANTHER" id="PTHR36766">
    <property type="entry name" value="PLANT BROAD-SPECTRUM MILDEW RESISTANCE PROTEIN RPW8"/>
    <property type="match status" value="1"/>
</dbReference>
<comment type="caution">
    <text evidence="4">The sequence shown here is derived from an EMBL/GenBank/DDBJ whole genome shotgun (WGS) entry which is preliminary data.</text>
</comment>
<evidence type="ECO:0000256" key="1">
    <source>
        <dbReference type="ARBA" id="ARBA00022737"/>
    </source>
</evidence>
<name>A0AAV3QMA1_LITER</name>
<feature type="domain" description="Disease resistance R13L4/SHOC-2-like LRR" evidence="3">
    <location>
        <begin position="111"/>
        <end position="262"/>
    </location>
</feature>
<organism evidence="4 5">
    <name type="scientific">Lithospermum erythrorhizon</name>
    <name type="common">Purple gromwell</name>
    <name type="synonym">Lithospermum officinale var. erythrorhizon</name>
    <dbReference type="NCBI Taxonomy" id="34254"/>
    <lineage>
        <taxon>Eukaryota</taxon>
        <taxon>Viridiplantae</taxon>
        <taxon>Streptophyta</taxon>
        <taxon>Embryophyta</taxon>
        <taxon>Tracheophyta</taxon>
        <taxon>Spermatophyta</taxon>
        <taxon>Magnoliopsida</taxon>
        <taxon>eudicotyledons</taxon>
        <taxon>Gunneridae</taxon>
        <taxon>Pentapetalae</taxon>
        <taxon>asterids</taxon>
        <taxon>lamiids</taxon>
        <taxon>Boraginales</taxon>
        <taxon>Boraginaceae</taxon>
        <taxon>Boraginoideae</taxon>
        <taxon>Lithospermeae</taxon>
        <taxon>Lithospermum</taxon>
    </lineage>
</organism>
<dbReference type="PANTHER" id="PTHR36766:SF40">
    <property type="entry name" value="DISEASE RESISTANCE PROTEIN RGA3"/>
    <property type="match status" value="1"/>
</dbReference>
<dbReference type="Pfam" id="PF23598">
    <property type="entry name" value="LRR_14"/>
    <property type="match status" value="1"/>
</dbReference>
<evidence type="ECO:0000256" key="2">
    <source>
        <dbReference type="ARBA" id="ARBA00022821"/>
    </source>
</evidence>
<keyword evidence="1" id="KW-0677">Repeat</keyword>
<protein>
    <recommendedName>
        <fullName evidence="3">Disease resistance R13L4/SHOC-2-like LRR domain-containing protein</fullName>
    </recommendedName>
</protein>
<dbReference type="GO" id="GO:0006952">
    <property type="term" value="P:defense response"/>
    <property type="evidence" value="ECO:0007669"/>
    <property type="project" value="UniProtKB-KW"/>
</dbReference>
<dbReference type="EMBL" id="BAABME010022168">
    <property type="protein sequence ID" value="GAA0165179.1"/>
    <property type="molecule type" value="Genomic_DNA"/>
</dbReference>
<dbReference type="SUPFAM" id="SSF52058">
    <property type="entry name" value="L domain-like"/>
    <property type="match status" value="1"/>
</dbReference>
<gene>
    <name evidence="4" type="ORF">LIER_39930</name>
</gene>
<evidence type="ECO:0000313" key="5">
    <source>
        <dbReference type="Proteomes" id="UP001454036"/>
    </source>
</evidence>
<keyword evidence="5" id="KW-1185">Reference proteome</keyword>
<dbReference type="Gene3D" id="3.80.10.10">
    <property type="entry name" value="Ribonuclease Inhibitor"/>
    <property type="match status" value="1"/>
</dbReference>
<evidence type="ECO:0000313" key="4">
    <source>
        <dbReference type="EMBL" id="GAA0165179.1"/>
    </source>
</evidence>
<evidence type="ECO:0000259" key="3">
    <source>
        <dbReference type="Pfam" id="PF23598"/>
    </source>
</evidence>